<gene>
    <name evidence="10" type="ORF">SAMN05660742_12547</name>
</gene>
<feature type="transmembrane region" description="Helical" evidence="8">
    <location>
        <begin position="57"/>
        <end position="80"/>
    </location>
</feature>
<evidence type="ECO:0000256" key="2">
    <source>
        <dbReference type="ARBA" id="ARBA00009843"/>
    </source>
</evidence>
<name>A0A1H7D0X0_9FIRM</name>
<evidence type="ECO:0000256" key="4">
    <source>
        <dbReference type="ARBA" id="ARBA00022475"/>
    </source>
</evidence>
<protein>
    <submittedName>
        <fullName evidence="10">Na+/H+ antiporter NhaD</fullName>
    </submittedName>
</protein>
<keyword evidence="11" id="KW-1185">Reference proteome</keyword>
<dbReference type="InterPro" id="IPR051475">
    <property type="entry name" value="Diverse_Ion_Transporter"/>
</dbReference>
<keyword evidence="4" id="KW-1003">Cell membrane</keyword>
<sequence length="428" mass="45962">MGNNALLAVAVFMVAYVLIVSEKVHRTVVGLAGAVMMILLGVLSQETAIHHIDFNTLGLLIGMMIIVNITSETGLFNYLAIWAAKKVKAEPIQLLLALSTLTAVCSALLDNVTTVLLTVPVTFSITSQLKISPLPFLIAQIMSANIGGAATLIGDPPNIMIGSAVKELTFMAFITNLTAICAVVFLVTIALLILFYRKELHTTDDLKAKVMRLNEKSQIRNFVLLRKCLGALAVTILLFVLHSTLHIETATAALTGACFLMLLTIGTDEALLTKAFSRIEWLAIFFFAGLFVLVGALVETGVIKMLAAEAVKLTNGNLTASAMLILWMSAIASAFIDNIPFVATMIPLIKDMGTMGITDLRPLWWALSLGACLGGNGTLIGASANVVVASMAAQRGQKISFLKFMAIAFPLMLISILICSVYIYFKYL</sequence>
<evidence type="ECO:0000256" key="1">
    <source>
        <dbReference type="ARBA" id="ARBA00004651"/>
    </source>
</evidence>
<dbReference type="RefSeq" id="WP_091835306.1">
    <property type="nucleotide sequence ID" value="NZ_FNZK01000025.1"/>
</dbReference>
<dbReference type="EMBL" id="FNZK01000025">
    <property type="protein sequence ID" value="SEJ93142.1"/>
    <property type="molecule type" value="Genomic_DNA"/>
</dbReference>
<evidence type="ECO:0000256" key="6">
    <source>
        <dbReference type="ARBA" id="ARBA00022989"/>
    </source>
</evidence>
<dbReference type="GO" id="GO:0015105">
    <property type="term" value="F:arsenite transmembrane transporter activity"/>
    <property type="evidence" value="ECO:0007669"/>
    <property type="project" value="InterPro"/>
</dbReference>
<evidence type="ECO:0000256" key="8">
    <source>
        <dbReference type="SAM" id="Phobius"/>
    </source>
</evidence>
<evidence type="ECO:0000256" key="7">
    <source>
        <dbReference type="ARBA" id="ARBA00023136"/>
    </source>
</evidence>
<dbReference type="AlphaFoldDB" id="A0A1H7D0X0"/>
<keyword evidence="6 8" id="KW-1133">Transmembrane helix</keyword>
<dbReference type="PANTHER" id="PTHR43568:SF1">
    <property type="entry name" value="P PROTEIN"/>
    <property type="match status" value="1"/>
</dbReference>
<keyword evidence="3" id="KW-0813">Transport</keyword>
<feature type="transmembrane region" description="Helical" evidence="8">
    <location>
        <begin position="92"/>
        <end position="109"/>
    </location>
</feature>
<evidence type="ECO:0000256" key="3">
    <source>
        <dbReference type="ARBA" id="ARBA00022448"/>
    </source>
</evidence>
<dbReference type="CDD" id="cd01116">
    <property type="entry name" value="P_permease"/>
    <property type="match status" value="1"/>
</dbReference>
<dbReference type="GO" id="GO:0005886">
    <property type="term" value="C:plasma membrane"/>
    <property type="evidence" value="ECO:0007669"/>
    <property type="project" value="UniProtKB-SubCell"/>
</dbReference>
<evidence type="ECO:0000259" key="9">
    <source>
        <dbReference type="Pfam" id="PF03600"/>
    </source>
</evidence>
<dbReference type="Proteomes" id="UP000199662">
    <property type="component" value="Unassembled WGS sequence"/>
</dbReference>
<accession>A0A1H7D0X0</accession>
<feature type="transmembrane region" description="Helical" evidence="8">
    <location>
        <begin position="404"/>
        <end position="425"/>
    </location>
</feature>
<dbReference type="PANTHER" id="PTHR43568">
    <property type="entry name" value="P PROTEIN"/>
    <property type="match status" value="1"/>
</dbReference>
<organism evidence="10 11">
    <name type="scientific">Propionispira arboris</name>
    <dbReference type="NCBI Taxonomy" id="84035"/>
    <lineage>
        <taxon>Bacteria</taxon>
        <taxon>Bacillati</taxon>
        <taxon>Bacillota</taxon>
        <taxon>Negativicutes</taxon>
        <taxon>Selenomonadales</taxon>
        <taxon>Selenomonadaceae</taxon>
        <taxon>Propionispira</taxon>
    </lineage>
</organism>
<dbReference type="Pfam" id="PF03600">
    <property type="entry name" value="CitMHS"/>
    <property type="match status" value="1"/>
</dbReference>
<feature type="transmembrane region" description="Helical" evidence="8">
    <location>
        <begin position="222"/>
        <end position="241"/>
    </location>
</feature>
<evidence type="ECO:0000313" key="11">
    <source>
        <dbReference type="Proteomes" id="UP000199662"/>
    </source>
</evidence>
<feature type="transmembrane region" description="Helical" evidence="8">
    <location>
        <begin position="279"/>
        <end position="298"/>
    </location>
</feature>
<comment type="similarity">
    <text evidence="2">Belongs to the CitM (TC 2.A.11) transporter family.</text>
</comment>
<evidence type="ECO:0000313" key="10">
    <source>
        <dbReference type="EMBL" id="SEJ93142.1"/>
    </source>
</evidence>
<comment type="subcellular location">
    <subcellularLocation>
        <location evidence="1">Cell membrane</location>
        <topology evidence="1">Multi-pass membrane protein</topology>
    </subcellularLocation>
</comment>
<dbReference type="STRING" id="84035.SAMN05660742_12547"/>
<feature type="transmembrane region" description="Helical" evidence="8">
    <location>
        <begin position="318"/>
        <end position="342"/>
    </location>
</feature>
<evidence type="ECO:0000256" key="5">
    <source>
        <dbReference type="ARBA" id="ARBA00022692"/>
    </source>
</evidence>
<feature type="transmembrane region" description="Helical" evidence="8">
    <location>
        <begin position="247"/>
        <end position="267"/>
    </location>
</feature>
<dbReference type="PRINTS" id="PR00758">
    <property type="entry name" value="ARSENICPUMP"/>
</dbReference>
<feature type="transmembrane region" description="Helical" evidence="8">
    <location>
        <begin position="28"/>
        <end position="45"/>
    </location>
</feature>
<keyword evidence="5 8" id="KW-0812">Transmembrane</keyword>
<proteinExistence type="inferred from homology"/>
<feature type="transmembrane region" description="Helical" evidence="8">
    <location>
        <begin position="6"/>
        <end position="21"/>
    </location>
</feature>
<feature type="transmembrane region" description="Helical" evidence="8">
    <location>
        <begin position="170"/>
        <end position="196"/>
    </location>
</feature>
<feature type="domain" description="Citrate transporter-like" evidence="9">
    <location>
        <begin position="16"/>
        <end position="370"/>
    </location>
</feature>
<dbReference type="InterPro" id="IPR004680">
    <property type="entry name" value="Cit_transptr-like_dom"/>
</dbReference>
<keyword evidence="7 8" id="KW-0472">Membrane</keyword>
<feature type="transmembrane region" description="Helical" evidence="8">
    <location>
        <begin position="363"/>
        <end position="384"/>
    </location>
</feature>
<reference evidence="10 11" key="1">
    <citation type="submission" date="2016-10" db="EMBL/GenBank/DDBJ databases">
        <authorList>
            <person name="de Groot N.N."/>
        </authorList>
    </citation>
    <scope>NUCLEOTIDE SEQUENCE [LARGE SCALE GENOMIC DNA]</scope>
    <source>
        <strain evidence="10 11">DSM 2179</strain>
    </source>
</reference>
<dbReference type="InterPro" id="IPR000802">
    <property type="entry name" value="Arsenical_pump_ArsB"/>
</dbReference>